<sequence length="138" mass="15912">MEVIMKFRKVVFALLIMLSLITTSLSVDARNFDSKSIKIDKSKGDIYVVNGEYKRFEQIKKTYGKDFDYPRAIDYDDGEVKGTLHAICIDYDNYYVNGTVEVTYRGEVTWYEGYPKDGAFSAEDLKALKGYYLVFINS</sequence>
<feature type="chain" id="PRO_5003138067" evidence="1">
    <location>
        <begin position="30"/>
        <end position="138"/>
    </location>
</feature>
<dbReference type="Proteomes" id="UP000003280">
    <property type="component" value="Unassembled WGS sequence"/>
</dbReference>
<keyword evidence="3" id="KW-1185">Reference proteome</keyword>
<protein>
    <submittedName>
        <fullName evidence="2">Uncharacterized protein</fullName>
    </submittedName>
</protein>
<comment type="caution">
    <text evidence="2">The sequence shown here is derived from an EMBL/GenBank/DDBJ whole genome shotgun (WGS) entry which is preliminary data.</text>
</comment>
<name>E0NJL3_9FIRM</name>
<evidence type="ECO:0000256" key="1">
    <source>
        <dbReference type="SAM" id="SignalP"/>
    </source>
</evidence>
<evidence type="ECO:0000313" key="2">
    <source>
        <dbReference type="EMBL" id="EFM26033.1"/>
    </source>
</evidence>
<accession>E0NJL3</accession>
<reference evidence="2 3" key="1">
    <citation type="submission" date="2010-07" db="EMBL/GenBank/DDBJ databases">
        <authorList>
            <person name="Muzny D."/>
            <person name="Qin X."/>
            <person name="Deng J."/>
            <person name="Jiang H."/>
            <person name="Liu Y."/>
            <person name="Qu J."/>
            <person name="Song X.-Z."/>
            <person name="Zhang L."/>
            <person name="Thornton R."/>
            <person name="Coyle M."/>
            <person name="Francisco L."/>
            <person name="Jackson L."/>
            <person name="Javaid M."/>
            <person name="Korchina V."/>
            <person name="Kovar C."/>
            <person name="Mata R."/>
            <person name="Mathew T."/>
            <person name="Ngo R."/>
            <person name="Nguyen L."/>
            <person name="Nguyen N."/>
            <person name="Okwuonu G."/>
            <person name="Ongeri F."/>
            <person name="Pham C."/>
            <person name="Simmons D."/>
            <person name="Wilczek-Boney K."/>
            <person name="Hale W."/>
            <person name="Jakkamsetti A."/>
            <person name="Pham P."/>
            <person name="Ruth R."/>
            <person name="San Lucas F."/>
            <person name="Warren J."/>
            <person name="Zhang J."/>
            <person name="Zhao Z."/>
            <person name="Zhou C."/>
            <person name="Zhu D."/>
            <person name="Lee S."/>
            <person name="Bess C."/>
            <person name="Blankenburg K."/>
            <person name="Forbes L."/>
            <person name="Fu Q."/>
            <person name="Gubbala S."/>
            <person name="Hirani K."/>
            <person name="Jayaseelan J.C."/>
            <person name="Lara F."/>
            <person name="Munidasa M."/>
            <person name="Palculict T."/>
            <person name="Patil S."/>
            <person name="Pu L.-L."/>
            <person name="Saada N."/>
            <person name="Tang L."/>
            <person name="Weissenberger G."/>
            <person name="Zhu Y."/>
            <person name="Hemphill L."/>
            <person name="Shang Y."/>
            <person name="Youmans B."/>
            <person name="Ayvaz T."/>
            <person name="Ross M."/>
            <person name="Santibanez J."/>
            <person name="Aqrawi P."/>
            <person name="Gross S."/>
            <person name="Joshi V."/>
            <person name="Fowler G."/>
            <person name="Nazareth L."/>
            <person name="Reid J."/>
            <person name="Worley K."/>
            <person name="Petrosino J."/>
            <person name="Highlander S."/>
            <person name="Gibbs R."/>
        </authorList>
    </citation>
    <scope>NUCLEOTIDE SEQUENCE [LARGE SCALE GENOMIC DNA]</scope>
    <source>
        <strain evidence="2 3">ATCC BAA-1640</strain>
    </source>
</reference>
<feature type="signal peptide" evidence="1">
    <location>
        <begin position="1"/>
        <end position="29"/>
    </location>
</feature>
<gene>
    <name evidence="2" type="ORF">HMPREF9225_0352</name>
</gene>
<keyword evidence="1" id="KW-0732">Signal</keyword>
<dbReference type="HOGENOM" id="CLU_1853326_0_0_9"/>
<dbReference type="EMBL" id="AEEH01000018">
    <property type="protein sequence ID" value="EFM26033.1"/>
    <property type="molecule type" value="Genomic_DNA"/>
</dbReference>
<organism evidence="2 3">
    <name type="scientific">Peptoniphilus duerdenii ATCC BAA-1640</name>
    <dbReference type="NCBI Taxonomy" id="862517"/>
    <lineage>
        <taxon>Bacteria</taxon>
        <taxon>Bacillati</taxon>
        <taxon>Bacillota</taxon>
        <taxon>Tissierellia</taxon>
        <taxon>Tissierellales</taxon>
        <taxon>Peptoniphilaceae</taxon>
        <taxon>Peptoniphilus</taxon>
    </lineage>
</organism>
<dbReference type="STRING" id="862517.HMPREF9225_0352"/>
<dbReference type="AlphaFoldDB" id="E0NJL3"/>
<proteinExistence type="predicted"/>
<evidence type="ECO:0000313" key="3">
    <source>
        <dbReference type="Proteomes" id="UP000003280"/>
    </source>
</evidence>